<protein>
    <submittedName>
        <fullName evidence="2">Uncharacterized protein</fullName>
    </submittedName>
</protein>
<feature type="region of interest" description="Disordered" evidence="1">
    <location>
        <begin position="63"/>
        <end position="96"/>
    </location>
</feature>
<evidence type="ECO:0000256" key="1">
    <source>
        <dbReference type="SAM" id="MobiDB-lite"/>
    </source>
</evidence>
<name>A0A8S9QRZ3_BRACR</name>
<organism evidence="2 3">
    <name type="scientific">Brassica cretica</name>
    <name type="common">Mustard</name>
    <dbReference type="NCBI Taxonomy" id="69181"/>
    <lineage>
        <taxon>Eukaryota</taxon>
        <taxon>Viridiplantae</taxon>
        <taxon>Streptophyta</taxon>
        <taxon>Embryophyta</taxon>
        <taxon>Tracheophyta</taxon>
        <taxon>Spermatophyta</taxon>
        <taxon>Magnoliopsida</taxon>
        <taxon>eudicotyledons</taxon>
        <taxon>Gunneridae</taxon>
        <taxon>Pentapetalae</taxon>
        <taxon>rosids</taxon>
        <taxon>malvids</taxon>
        <taxon>Brassicales</taxon>
        <taxon>Brassicaceae</taxon>
        <taxon>Brassiceae</taxon>
        <taxon>Brassica</taxon>
    </lineage>
</organism>
<proteinExistence type="predicted"/>
<comment type="caution">
    <text evidence="2">The sequence shown here is derived from an EMBL/GenBank/DDBJ whole genome shotgun (WGS) entry which is preliminary data.</text>
</comment>
<accession>A0A8S9QRZ3</accession>
<reference evidence="2" key="1">
    <citation type="submission" date="2019-12" db="EMBL/GenBank/DDBJ databases">
        <title>Genome sequencing and annotation of Brassica cretica.</title>
        <authorList>
            <person name="Studholme D.J."/>
            <person name="Sarris P."/>
        </authorList>
    </citation>
    <scope>NUCLEOTIDE SEQUENCE</scope>
    <source>
        <strain evidence="2">PFS-109/04</strain>
        <tissue evidence="2">Leaf</tissue>
    </source>
</reference>
<evidence type="ECO:0000313" key="3">
    <source>
        <dbReference type="Proteomes" id="UP000712600"/>
    </source>
</evidence>
<dbReference type="AlphaFoldDB" id="A0A8S9QRZ3"/>
<sequence>MAPKQDHQAEKITAVESQIANLVGAIDGLRVTSEKHDHQFAESVKLAEERHLQLMAMFQHQPAVAATQKKGESEGSAPKTQGLQIQPEKEPVLSTD</sequence>
<feature type="compositionally biased region" description="Basic and acidic residues" evidence="1">
    <location>
        <begin position="87"/>
        <end position="96"/>
    </location>
</feature>
<dbReference type="EMBL" id="QGKX02001290">
    <property type="protein sequence ID" value="KAF3540984.1"/>
    <property type="molecule type" value="Genomic_DNA"/>
</dbReference>
<evidence type="ECO:0000313" key="2">
    <source>
        <dbReference type="EMBL" id="KAF3540984.1"/>
    </source>
</evidence>
<dbReference type="Proteomes" id="UP000712600">
    <property type="component" value="Unassembled WGS sequence"/>
</dbReference>
<gene>
    <name evidence="2" type="ORF">F2Q69_00020647</name>
</gene>